<dbReference type="InterPro" id="IPR011992">
    <property type="entry name" value="EF-hand-dom_pair"/>
</dbReference>
<dbReference type="Proteomes" id="UP001140949">
    <property type="component" value="Unassembled WGS sequence"/>
</dbReference>
<dbReference type="SUPFAM" id="SSF47473">
    <property type="entry name" value="EF-hand"/>
    <property type="match status" value="1"/>
</dbReference>
<dbReference type="GO" id="GO:0006355">
    <property type="term" value="P:regulation of DNA-templated transcription"/>
    <property type="evidence" value="ECO:0007669"/>
    <property type="project" value="InterPro"/>
</dbReference>
<feature type="compositionally biased region" description="Polar residues" evidence="1">
    <location>
        <begin position="127"/>
        <end position="140"/>
    </location>
</feature>
<accession>A0AAX6FRV7</accession>
<evidence type="ECO:0000313" key="4">
    <source>
        <dbReference type="Proteomes" id="UP001140949"/>
    </source>
</evidence>
<protein>
    <recommendedName>
        <fullName evidence="2">EF-hand domain-containing protein</fullName>
    </recommendedName>
</protein>
<comment type="caution">
    <text evidence="3">The sequence shown here is derived from an EMBL/GenBank/DDBJ whole genome shotgun (WGS) entry which is preliminary data.</text>
</comment>
<dbReference type="PANTHER" id="PTHR14304:SF11">
    <property type="entry name" value="SAP DOMAIN-CONTAINING PROTEIN"/>
    <property type="match status" value="1"/>
</dbReference>
<dbReference type="GO" id="GO:0005509">
    <property type="term" value="F:calcium ion binding"/>
    <property type="evidence" value="ECO:0007669"/>
    <property type="project" value="InterPro"/>
</dbReference>
<dbReference type="FunFam" id="1.10.238.10:FF:000157">
    <property type="entry name" value="ATP/GTP-binding protein family"/>
    <property type="match status" value="1"/>
</dbReference>
<evidence type="ECO:0000259" key="2">
    <source>
        <dbReference type="PROSITE" id="PS50222"/>
    </source>
</evidence>
<gene>
    <name evidence="3" type="ORF">M6B38_403810</name>
</gene>
<name>A0AAX6FRV7_IRIPA</name>
<reference evidence="3" key="2">
    <citation type="submission" date="2023-04" db="EMBL/GenBank/DDBJ databases">
        <authorList>
            <person name="Bruccoleri R.E."/>
            <person name="Oakeley E.J."/>
            <person name="Faust A.-M."/>
            <person name="Dessus-Babus S."/>
            <person name="Altorfer M."/>
            <person name="Burckhardt D."/>
            <person name="Oertli M."/>
            <person name="Naumann U."/>
            <person name="Petersen F."/>
            <person name="Wong J."/>
        </authorList>
    </citation>
    <scope>NUCLEOTIDE SEQUENCE</scope>
    <source>
        <strain evidence="3">GSM-AAB239-AS_SAM_17_03QT</strain>
        <tissue evidence="3">Leaf</tissue>
    </source>
</reference>
<dbReference type="EMBL" id="JANAVB010026512">
    <property type="protein sequence ID" value="KAJ6819174.1"/>
    <property type="molecule type" value="Genomic_DNA"/>
</dbReference>
<dbReference type="GO" id="GO:0005634">
    <property type="term" value="C:nucleus"/>
    <property type="evidence" value="ECO:0007669"/>
    <property type="project" value="TreeGrafter"/>
</dbReference>
<dbReference type="InterPro" id="IPR002048">
    <property type="entry name" value="EF_hand_dom"/>
</dbReference>
<organism evidence="3 4">
    <name type="scientific">Iris pallida</name>
    <name type="common">Sweet iris</name>
    <dbReference type="NCBI Taxonomy" id="29817"/>
    <lineage>
        <taxon>Eukaryota</taxon>
        <taxon>Viridiplantae</taxon>
        <taxon>Streptophyta</taxon>
        <taxon>Embryophyta</taxon>
        <taxon>Tracheophyta</taxon>
        <taxon>Spermatophyta</taxon>
        <taxon>Magnoliopsida</taxon>
        <taxon>Liliopsida</taxon>
        <taxon>Asparagales</taxon>
        <taxon>Iridaceae</taxon>
        <taxon>Iridoideae</taxon>
        <taxon>Irideae</taxon>
        <taxon>Iris</taxon>
    </lineage>
</organism>
<dbReference type="InterPro" id="IPR025224">
    <property type="entry name" value="CCAR1/CCAR2"/>
</dbReference>
<dbReference type="AlphaFoldDB" id="A0AAX6FRV7"/>
<dbReference type="PANTHER" id="PTHR14304">
    <property type="entry name" value="CELL DIVISION CYCLE AND APOPTOSIS REGULATOR PROTEIN"/>
    <property type="match status" value="1"/>
</dbReference>
<dbReference type="Gene3D" id="1.10.238.10">
    <property type="entry name" value="EF-hand"/>
    <property type="match status" value="1"/>
</dbReference>
<evidence type="ECO:0000256" key="1">
    <source>
        <dbReference type="SAM" id="MobiDB-lite"/>
    </source>
</evidence>
<reference evidence="3" key="1">
    <citation type="journal article" date="2023" name="GigaByte">
        <title>Genome assembly of the bearded iris, Iris pallida Lam.</title>
        <authorList>
            <person name="Bruccoleri R.E."/>
            <person name="Oakeley E.J."/>
            <person name="Faust A.M.E."/>
            <person name="Altorfer M."/>
            <person name="Dessus-Babus S."/>
            <person name="Burckhardt D."/>
            <person name="Oertli M."/>
            <person name="Naumann U."/>
            <person name="Petersen F."/>
            <person name="Wong J."/>
        </authorList>
    </citation>
    <scope>NUCLEOTIDE SEQUENCE</scope>
    <source>
        <strain evidence="3">GSM-AAB239-AS_SAM_17_03QT</strain>
    </source>
</reference>
<sequence length="234" mass="27747">MIKLKKKVRRRVRPNVQRPLMILWLKMNPRNLEQKMHQRKTQTIQCVKMDLQLGRMRMDPKQRTSQLMVLIMMSMTTEEDEEEEDPEEIIEDDQEMEDVLLQIMEFRRQHGGNVAKSATESEKPTIEVNNGEKSIDVMSNKNHEKGDDKQSETVKTDSGREVVVHEEVLQAFRYFDRNRVGYIKVEDLRCLIHNLGKFLSHRDVKEMIQSALFESNSARDNRIFYKKLVRLTDI</sequence>
<evidence type="ECO:0000313" key="3">
    <source>
        <dbReference type="EMBL" id="KAJ6819174.1"/>
    </source>
</evidence>
<feature type="compositionally biased region" description="Basic and acidic residues" evidence="1">
    <location>
        <begin position="141"/>
        <end position="153"/>
    </location>
</feature>
<feature type="domain" description="EF-hand" evidence="2">
    <location>
        <begin position="163"/>
        <end position="198"/>
    </location>
</feature>
<feature type="region of interest" description="Disordered" evidence="1">
    <location>
        <begin position="112"/>
        <end position="153"/>
    </location>
</feature>
<proteinExistence type="predicted"/>
<keyword evidence="4" id="KW-1185">Reference proteome</keyword>
<dbReference type="PROSITE" id="PS50222">
    <property type="entry name" value="EF_HAND_2"/>
    <property type="match status" value="1"/>
</dbReference>